<reference evidence="1" key="1">
    <citation type="journal article" date="2019" name="bioRxiv">
        <title>The Genome of the Zebra Mussel, Dreissena polymorpha: A Resource for Invasive Species Research.</title>
        <authorList>
            <person name="McCartney M.A."/>
            <person name="Auch B."/>
            <person name="Kono T."/>
            <person name="Mallez S."/>
            <person name="Zhang Y."/>
            <person name="Obille A."/>
            <person name="Becker A."/>
            <person name="Abrahante J.E."/>
            <person name="Garbe J."/>
            <person name="Badalamenti J.P."/>
            <person name="Herman A."/>
            <person name="Mangelson H."/>
            <person name="Liachko I."/>
            <person name="Sullivan S."/>
            <person name="Sone E.D."/>
            <person name="Koren S."/>
            <person name="Silverstein K.A.T."/>
            <person name="Beckman K.B."/>
            <person name="Gohl D.M."/>
        </authorList>
    </citation>
    <scope>NUCLEOTIDE SEQUENCE</scope>
    <source>
        <strain evidence="1">Duluth1</strain>
        <tissue evidence="1">Whole animal</tissue>
    </source>
</reference>
<dbReference type="AlphaFoldDB" id="A0A9D4HE42"/>
<accession>A0A9D4HE42</accession>
<gene>
    <name evidence="1" type="ORF">DPMN_105031</name>
</gene>
<dbReference type="Proteomes" id="UP000828390">
    <property type="component" value="Unassembled WGS sequence"/>
</dbReference>
<evidence type="ECO:0000313" key="1">
    <source>
        <dbReference type="EMBL" id="KAH3831761.1"/>
    </source>
</evidence>
<reference evidence="1" key="2">
    <citation type="submission" date="2020-11" db="EMBL/GenBank/DDBJ databases">
        <authorList>
            <person name="McCartney M.A."/>
            <person name="Auch B."/>
            <person name="Kono T."/>
            <person name="Mallez S."/>
            <person name="Becker A."/>
            <person name="Gohl D.M."/>
            <person name="Silverstein K.A.T."/>
            <person name="Koren S."/>
            <person name="Bechman K.B."/>
            <person name="Herman A."/>
            <person name="Abrahante J.E."/>
            <person name="Garbe J."/>
        </authorList>
    </citation>
    <scope>NUCLEOTIDE SEQUENCE</scope>
    <source>
        <strain evidence="1">Duluth1</strain>
        <tissue evidence="1">Whole animal</tissue>
    </source>
</reference>
<evidence type="ECO:0000313" key="2">
    <source>
        <dbReference type="Proteomes" id="UP000828390"/>
    </source>
</evidence>
<name>A0A9D4HE42_DREPO</name>
<organism evidence="1 2">
    <name type="scientific">Dreissena polymorpha</name>
    <name type="common">Zebra mussel</name>
    <name type="synonym">Mytilus polymorpha</name>
    <dbReference type="NCBI Taxonomy" id="45954"/>
    <lineage>
        <taxon>Eukaryota</taxon>
        <taxon>Metazoa</taxon>
        <taxon>Spiralia</taxon>
        <taxon>Lophotrochozoa</taxon>
        <taxon>Mollusca</taxon>
        <taxon>Bivalvia</taxon>
        <taxon>Autobranchia</taxon>
        <taxon>Heteroconchia</taxon>
        <taxon>Euheterodonta</taxon>
        <taxon>Imparidentia</taxon>
        <taxon>Neoheterodontei</taxon>
        <taxon>Myida</taxon>
        <taxon>Dreissenoidea</taxon>
        <taxon>Dreissenidae</taxon>
        <taxon>Dreissena</taxon>
    </lineage>
</organism>
<proteinExistence type="predicted"/>
<protein>
    <submittedName>
        <fullName evidence="1">Uncharacterized protein</fullName>
    </submittedName>
</protein>
<sequence length="94" mass="11017">MNIYVTRCKFMINRQNTTFFTDNDIFEIQDIVLSTRLDGKPVDIGEINRLLAEGIENIMKEKTKGTVIFIQIRRRKVVLTKKQSKLKTKLNITK</sequence>
<comment type="caution">
    <text evidence="1">The sequence shown here is derived from an EMBL/GenBank/DDBJ whole genome shotgun (WGS) entry which is preliminary data.</text>
</comment>
<dbReference type="EMBL" id="JAIWYP010000004">
    <property type="protein sequence ID" value="KAH3831761.1"/>
    <property type="molecule type" value="Genomic_DNA"/>
</dbReference>
<keyword evidence="2" id="KW-1185">Reference proteome</keyword>